<reference evidence="1" key="1">
    <citation type="submission" date="2021-05" db="EMBL/GenBank/DDBJ databases">
        <authorList>
            <person name="Scholz U."/>
            <person name="Mascher M."/>
            <person name="Fiebig A."/>
        </authorList>
    </citation>
    <scope>NUCLEOTIDE SEQUENCE [LARGE SCALE GENOMIC DNA]</scope>
</reference>
<reference evidence="1" key="2">
    <citation type="submission" date="2025-09" db="UniProtKB">
        <authorList>
            <consortium name="EnsemblPlants"/>
        </authorList>
    </citation>
    <scope>IDENTIFICATION</scope>
</reference>
<sequence length="602" mass="68877">MDCNNYLRSERRKYLESEDANTLMEYLKNKQVEDPSFFYAVQPDGDDGRIMNIFWADGQAIMDYSIFGDAISFDTTFSTNKFKMLFAPIIGVNHHKQAIVFGEALIYNESADSFEWLFRTFLQAMSGKQPETIFTDQCAAIIKAIGNVFPNTRHRLCLWHLYQNAAKHLSQVISDHPEFLKEFKRCVYEDRSVAHFENRWHGLLAKYQVMDNSWMNNLYKLREKWATIYCRDSFSADMTSTQRSEGMNNVFKKTFRKRLCLSELLQAYDKCTARLHRKEKYEDYKSRHTTPVLCLPNLPLLKTAAESYTRTLYSEFEEEFKKQFSLSCVLWDTKGTISTYKVTSFHYKNDEAIVDFNPSTLEISCSCRLYGCVGILCKHIQKVFTCCNIITLPSHYILNRWTKYAKREIFISKPSINDSLESMFAHTSRKMMSLALKCKTSKDVLSYLNDGIDKLALEAGELLSKLNLDEVDDPESSAESNEDTAKTALPFKAPKRVKGPMQKRSKDVLEGAKKGKKKGKISSHPANDSVLVPPTAEALLVDCVDNRNSYTSVPFGDYQPAFVPAIHGEFTRLLFEVHGDGTTPAARQLDFGEGANTSGFQL</sequence>
<dbReference type="Proteomes" id="UP001732700">
    <property type="component" value="Chromosome 7D"/>
</dbReference>
<name>A0ACD6AMH5_AVESA</name>
<evidence type="ECO:0000313" key="2">
    <source>
        <dbReference type="Proteomes" id="UP001732700"/>
    </source>
</evidence>
<proteinExistence type="predicted"/>
<dbReference type="EnsemblPlants" id="AVESA.00010b.r2.7DG1391640.1">
    <property type="protein sequence ID" value="AVESA.00010b.r2.7DG1391640.1.CDS"/>
    <property type="gene ID" value="AVESA.00010b.r2.7DG1391640"/>
</dbReference>
<evidence type="ECO:0000313" key="1">
    <source>
        <dbReference type="EnsemblPlants" id="AVESA.00010b.r2.7DG1391640.1.CDS"/>
    </source>
</evidence>
<protein>
    <submittedName>
        <fullName evidence="1">Uncharacterized protein</fullName>
    </submittedName>
</protein>
<accession>A0ACD6AMH5</accession>
<organism evidence="1 2">
    <name type="scientific">Avena sativa</name>
    <name type="common">Oat</name>
    <dbReference type="NCBI Taxonomy" id="4498"/>
    <lineage>
        <taxon>Eukaryota</taxon>
        <taxon>Viridiplantae</taxon>
        <taxon>Streptophyta</taxon>
        <taxon>Embryophyta</taxon>
        <taxon>Tracheophyta</taxon>
        <taxon>Spermatophyta</taxon>
        <taxon>Magnoliopsida</taxon>
        <taxon>Liliopsida</taxon>
        <taxon>Poales</taxon>
        <taxon>Poaceae</taxon>
        <taxon>BOP clade</taxon>
        <taxon>Pooideae</taxon>
        <taxon>Poodae</taxon>
        <taxon>Poeae</taxon>
        <taxon>Poeae Chloroplast Group 1 (Aveneae type)</taxon>
        <taxon>Aveninae</taxon>
        <taxon>Avena</taxon>
    </lineage>
</organism>
<keyword evidence="2" id="KW-1185">Reference proteome</keyword>